<keyword evidence="2 5" id="KW-0812">Transmembrane</keyword>
<evidence type="ECO:0000256" key="3">
    <source>
        <dbReference type="ARBA" id="ARBA00022989"/>
    </source>
</evidence>
<feature type="transmembrane region" description="Helical" evidence="5">
    <location>
        <begin position="374"/>
        <end position="398"/>
    </location>
</feature>
<dbReference type="GO" id="GO:0005789">
    <property type="term" value="C:endoplasmic reticulum membrane"/>
    <property type="evidence" value="ECO:0007669"/>
    <property type="project" value="UniProtKB-SubCell"/>
</dbReference>
<feature type="transmembrane region" description="Helical" evidence="5">
    <location>
        <begin position="22"/>
        <end position="43"/>
    </location>
</feature>
<keyword evidence="3 5" id="KW-1133">Transmembrane helix</keyword>
<feature type="transmembrane region" description="Helical" evidence="5">
    <location>
        <begin position="135"/>
        <end position="153"/>
    </location>
</feature>
<dbReference type="GO" id="GO:0006506">
    <property type="term" value="P:GPI anchor biosynthetic process"/>
    <property type="evidence" value="ECO:0000318"/>
    <property type="project" value="GO_Central"/>
</dbReference>
<dbReference type="AGR" id="Xenbase:XB-GENE-976537"/>
<comment type="pathway">
    <text evidence="5">Glycolipid biosynthesis; glycosylphosphatidylinositol-anchor biosynthesis.</text>
</comment>
<keyword evidence="6" id="KW-1185">Reference proteome</keyword>
<evidence type="ECO:0000256" key="4">
    <source>
        <dbReference type="ARBA" id="ARBA00023136"/>
    </source>
</evidence>
<dbReference type="RefSeq" id="XP_018104834.1">
    <property type="nucleotide sequence ID" value="XM_018249345.2"/>
</dbReference>
<dbReference type="PANTHER" id="PTHR20661:SF0">
    <property type="entry name" value="PHOSPHATIDYLINOSITOL-GLYCAN BIOSYNTHESIS CLASS W PROTEIN"/>
    <property type="match status" value="1"/>
</dbReference>
<evidence type="ECO:0000313" key="7">
    <source>
        <dbReference type="RefSeq" id="XP_018104834.1"/>
    </source>
</evidence>
<feature type="transmembrane region" description="Helical" evidence="5">
    <location>
        <begin position="473"/>
        <end position="495"/>
    </location>
</feature>
<feature type="transmembrane region" description="Helical" evidence="5">
    <location>
        <begin position="55"/>
        <end position="73"/>
    </location>
</feature>
<dbReference type="InterPro" id="IPR009447">
    <property type="entry name" value="PIGW/GWT1"/>
</dbReference>
<dbReference type="CTD" id="100380976"/>
<comment type="similarity">
    <text evidence="5">Belongs to the PIGW family.</text>
</comment>
<keyword evidence="5" id="KW-0808">Transferase</keyword>
<comment type="function">
    <text evidence="5">A acetyltransferase, which acetylates the inositol ring of phosphatidylinositol during biosynthesis of GPI-anchor.</text>
</comment>
<reference evidence="6" key="1">
    <citation type="submission" date="2024-06" db="UniProtKB">
        <authorList>
            <consortium name="RefSeq"/>
        </authorList>
    </citation>
    <scope>NUCLEOTIDE SEQUENCE [LARGE SCALE GENOMIC DNA]</scope>
    <source>
        <strain evidence="6">J_2021</strain>
    </source>
</reference>
<feature type="transmembrane region" description="Helical" evidence="5">
    <location>
        <begin position="306"/>
        <end position="328"/>
    </location>
</feature>
<dbReference type="PaxDb" id="8355-A0A1L8H704"/>
<dbReference type="Pfam" id="PF06423">
    <property type="entry name" value="GWT1"/>
    <property type="match status" value="1"/>
</dbReference>
<accession>A0A1L8H704</accession>
<feature type="transmembrane region" description="Helical" evidence="5">
    <location>
        <begin position="203"/>
        <end position="219"/>
    </location>
</feature>
<dbReference type="OrthoDB" id="15270at2759"/>
<dbReference type="EC" id="2.3.-.-" evidence="5"/>
<dbReference type="OMA" id="GLYVMQP"/>
<dbReference type="Xenbase" id="XB-GENE-976537">
    <property type="gene designation" value="pigw.S"/>
</dbReference>
<keyword evidence="4 5" id="KW-0472">Membrane</keyword>
<feature type="transmembrane region" description="Helical" evidence="5">
    <location>
        <begin position="340"/>
        <end position="362"/>
    </location>
</feature>
<evidence type="ECO:0000256" key="5">
    <source>
        <dbReference type="RuleBase" id="RU280819"/>
    </source>
</evidence>
<keyword evidence="5" id="KW-0337">GPI-anchor biosynthesis</keyword>
<feature type="transmembrane region" description="Helical" evidence="5">
    <location>
        <begin position="165"/>
        <end position="182"/>
    </location>
</feature>
<dbReference type="Bgee" id="100380976">
    <property type="expression patterns" value="Expressed in egg cell and 19 other cell types or tissues"/>
</dbReference>
<feature type="transmembrane region" description="Helical" evidence="5">
    <location>
        <begin position="450"/>
        <end position="467"/>
    </location>
</feature>
<evidence type="ECO:0000313" key="6">
    <source>
        <dbReference type="Proteomes" id="UP000186698"/>
    </source>
</evidence>
<reference evidence="7" key="2">
    <citation type="submission" date="2025-08" db="UniProtKB">
        <authorList>
            <consortium name="RefSeq"/>
        </authorList>
    </citation>
    <scope>IDENTIFICATION</scope>
    <source>
        <strain evidence="7">J_2021</strain>
        <tissue evidence="7">Erythrocytes</tissue>
    </source>
</reference>
<feature type="transmembrane region" description="Helical" evidence="5">
    <location>
        <begin position="79"/>
        <end position="99"/>
    </location>
</feature>
<sequence>MTEKLLKEAFVSNLNGTNISEITAGLSISSLCFLFRGLIFVLYQEKYGPLNYSWKFHLLLDYILLVFPLVLSCTVFSDFLYVVPLSYITACTLLFYIIYKRRTNCVKRQLFGVIKSFLNVHVESRTMPPVTNFRVFLNILTAIAILAVDFPIYPRRYAKTETYGTGVMDLGVGGFIFANAIVSPEAKARENLFCNRFSNLKKQLVSVWPFLILGFGRLISVKKADYHEHVSEYGLHWNFFFTLAVVRVLASFLLAVFPTQKSWVVAATSVSLYQVALETTGLKDFVFYGSDGKGTRVGFLNANREGIVSVTGYVALYMAGVQVGVYVLKKRAVLKDLITALWTLIIIALSLFAILHLFQMYIEPVSRRLANLTFFIWTIAQCLSLLCFIFLSDLLIVFAKFLVTGSRIPGTWVICNSSFSTKNQSIKRTEDKESIKNNFCLIQAISRNPLLFFLLSNVMTGLVNIVMNTMNTTSFLSLLVLVLYMFFTCLIVYFLHVNNVNVKWW</sequence>
<dbReference type="KEGG" id="xla:100380976"/>
<dbReference type="GO" id="GO:0072659">
    <property type="term" value="P:protein localization to plasma membrane"/>
    <property type="evidence" value="ECO:0007669"/>
    <property type="project" value="TreeGrafter"/>
</dbReference>
<feature type="transmembrane region" description="Helical" evidence="5">
    <location>
        <begin position="239"/>
        <end position="257"/>
    </location>
</feature>
<evidence type="ECO:0000256" key="2">
    <source>
        <dbReference type="ARBA" id="ARBA00022692"/>
    </source>
</evidence>
<dbReference type="PANTHER" id="PTHR20661">
    <property type="entry name" value="PHOSPHATIDYLINOSITOL-GLYCAN BIOSYNTHESIS CLASS W PROTEIN"/>
    <property type="match status" value="1"/>
</dbReference>
<organism evidence="6 7">
    <name type="scientific">Xenopus laevis</name>
    <name type="common">African clawed frog</name>
    <dbReference type="NCBI Taxonomy" id="8355"/>
    <lineage>
        <taxon>Eukaryota</taxon>
        <taxon>Metazoa</taxon>
        <taxon>Chordata</taxon>
        <taxon>Craniata</taxon>
        <taxon>Vertebrata</taxon>
        <taxon>Euteleostomi</taxon>
        <taxon>Amphibia</taxon>
        <taxon>Batrachia</taxon>
        <taxon>Anura</taxon>
        <taxon>Pipoidea</taxon>
        <taxon>Pipidae</taxon>
        <taxon>Xenopodinae</taxon>
        <taxon>Xenopus</taxon>
        <taxon>Xenopus</taxon>
    </lineage>
</organism>
<comment type="subcellular location">
    <subcellularLocation>
        <location evidence="5">Endoplasmic reticulum membrane</location>
        <topology evidence="5">Multi-pass membrane protein</topology>
    </subcellularLocation>
    <subcellularLocation>
        <location evidence="1">Membrane</location>
        <topology evidence="1">Multi-pass membrane protein</topology>
    </subcellularLocation>
</comment>
<dbReference type="Proteomes" id="UP000186698">
    <property type="component" value="Chromosome 2S"/>
</dbReference>
<keyword evidence="5" id="KW-0012">Acyltransferase</keyword>
<proteinExistence type="inferred from homology"/>
<protein>
    <recommendedName>
        <fullName evidence="5">Phosphatidylinositol-glycan biosynthesis class W protein</fullName>
        <ecNumber evidence="5">2.3.-.-</ecNumber>
    </recommendedName>
</protein>
<evidence type="ECO:0000256" key="1">
    <source>
        <dbReference type="ARBA" id="ARBA00004141"/>
    </source>
</evidence>
<dbReference type="STRING" id="8355.A0A1L8H704"/>
<evidence type="ECO:0000313" key="8">
    <source>
        <dbReference type="Xenbase" id="XB-GENE-976537"/>
    </source>
</evidence>
<gene>
    <name evidence="7 8" type="primary">pigw.S</name>
</gene>
<keyword evidence="5" id="KW-0256">Endoplasmic reticulum</keyword>
<dbReference type="PIRSF" id="PIRSF017321">
    <property type="entry name" value="GWT1"/>
    <property type="match status" value="1"/>
</dbReference>
<dbReference type="GO" id="GO:0032216">
    <property type="term" value="F:glucosaminyl-phosphatidylinositol O-acyltransferase activity"/>
    <property type="evidence" value="ECO:0000318"/>
    <property type="project" value="GO_Central"/>
</dbReference>
<dbReference type="UniPathway" id="UPA00196"/>
<dbReference type="GeneID" id="100380976"/>
<name>A0A1L8H704_XENLA</name>
<dbReference type="AlphaFoldDB" id="A0A1L8H704"/>
<feature type="transmembrane region" description="Helical" evidence="5">
    <location>
        <begin position="264"/>
        <end position="286"/>
    </location>
</feature>